<reference evidence="2 3" key="1">
    <citation type="submission" date="2020-01" db="EMBL/GenBank/DDBJ databases">
        <title>Paenibacillus soybeanensis sp. nov. isolated from the nodules of soybean (Glycine max(L.) Merr).</title>
        <authorList>
            <person name="Wang H."/>
        </authorList>
    </citation>
    <scope>NUCLEOTIDE SEQUENCE [LARGE SCALE GENOMIC DNA]</scope>
    <source>
        <strain evidence="2 3">DSM 23054</strain>
    </source>
</reference>
<dbReference type="Gene3D" id="3.90.1200.10">
    <property type="match status" value="1"/>
</dbReference>
<feature type="domain" description="Aminoglycoside phosphotransferase" evidence="1">
    <location>
        <begin position="31"/>
        <end position="259"/>
    </location>
</feature>
<dbReference type="Proteomes" id="UP000558113">
    <property type="component" value="Unassembled WGS sequence"/>
</dbReference>
<keyword evidence="2" id="KW-0808">Transferase</keyword>
<dbReference type="OrthoDB" id="334783at2"/>
<dbReference type="SUPFAM" id="SSF56112">
    <property type="entry name" value="Protein kinase-like (PK-like)"/>
    <property type="match status" value="1"/>
</dbReference>
<dbReference type="EMBL" id="JAAAMU010000001">
    <property type="protein sequence ID" value="NBC67777.1"/>
    <property type="molecule type" value="Genomic_DNA"/>
</dbReference>
<name>A0A7X4YJY2_9BACL</name>
<dbReference type="InterPro" id="IPR002575">
    <property type="entry name" value="Aminoglycoside_PTrfase"/>
</dbReference>
<organism evidence="2 3">
    <name type="scientific">Paenibacillus sacheonensis</name>
    <dbReference type="NCBI Taxonomy" id="742054"/>
    <lineage>
        <taxon>Bacteria</taxon>
        <taxon>Bacillati</taxon>
        <taxon>Bacillota</taxon>
        <taxon>Bacilli</taxon>
        <taxon>Bacillales</taxon>
        <taxon>Paenibacillaceae</taxon>
        <taxon>Paenibacillus</taxon>
    </lineage>
</organism>
<evidence type="ECO:0000259" key="1">
    <source>
        <dbReference type="Pfam" id="PF01636"/>
    </source>
</evidence>
<dbReference type="Gene3D" id="3.30.200.20">
    <property type="entry name" value="Phosphorylase Kinase, domain 1"/>
    <property type="match status" value="1"/>
</dbReference>
<keyword evidence="3" id="KW-1185">Reference proteome</keyword>
<evidence type="ECO:0000313" key="3">
    <source>
        <dbReference type="Proteomes" id="UP000558113"/>
    </source>
</evidence>
<dbReference type="GO" id="GO:0016740">
    <property type="term" value="F:transferase activity"/>
    <property type="evidence" value="ECO:0007669"/>
    <property type="project" value="UniProtKB-KW"/>
</dbReference>
<comment type="caution">
    <text evidence="2">The sequence shown here is derived from an EMBL/GenBank/DDBJ whole genome shotgun (WGS) entry which is preliminary data.</text>
</comment>
<dbReference type="InterPro" id="IPR051678">
    <property type="entry name" value="AGP_Transferase"/>
</dbReference>
<proteinExistence type="predicted"/>
<dbReference type="InterPro" id="IPR011009">
    <property type="entry name" value="Kinase-like_dom_sf"/>
</dbReference>
<dbReference type="PANTHER" id="PTHR21310">
    <property type="entry name" value="AMINOGLYCOSIDE PHOSPHOTRANSFERASE-RELATED-RELATED"/>
    <property type="match status" value="1"/>
</dbReference>
<dbReference type="RefSeq" id="WP_161693883.1">
    <property type="nucleotide sequence ID" value="NZ_JAAAMU010000001.1"/>
</dbReference>
<dbReference type="Pfam" id="PF01636">
    <property type="entry name" value="APH"/>
    <property type="match status" value="1"/>
</dbReference>
<sequence>MVKHEHDHPMLQQALIWAAAAVEPAAEVLAVKRLEGGVSSLVYEILLQLGEAQRAVVLRLFNNEDWLRDEPELARHEARSLRMAAKFASVPTPEVIAFDEHGSVSGIPAVLMSRLAGEVVLAPPSMSRWLDHMGCALAAIHQAEADPGEMPWTYFRYCDGSKLDTSAWSSCPEQWQAAAAIVTQPEPAGPSCFIHRDYHPTNILWEQDQVSGVVDWVNGCIGPAGVDVGHCRVNLVMLHGLEAADEFLAAYCRHAGDAFAYDPYWDLVSLIDFAFWEPEVYGGWTALGVTGLTRDLMIERLDDYLLQLLRMKMEGG</sequence>
<dbReference type="AlphaFoldDB" id="A0A7X4YJY2"/>
<gene>
    <name evidence="2" type="ORF">GT003_02085</name>
</gene>
<accession>A0A7X4YJY2</accession>
<evidence type="ECO:0000313" key="2">
    <source>
        <dbReference type="EMBL" id="NBC67777.1"/>
    </source>
</evidence>
<protein>
    <submittedName>
        <fullName evidence="2">Phosphotransferase</fullName>
    </submittedName>
</protein>